<evidence type="ECO:0000313" key="4">
    <source>
        <dbReference type="Proteomes" id="UP000321621"/>
    </source>
</evidence>
<protein>
    <submittedName>
        <fullName evidence="1">PIG-L family deacetylase</fullName>
    </submittedName>
</protein>
<dbReference type="Pfam" id="PF02585">
    <property type="entry name" value="PIG-L"/>
    <property type="match status" value="1"/>
</dbReference>
<dbReference type="SUPFAM" id="SSF102588">
    <property type="entry name" value="LmbE-like"/>
    <property type="match status" value="1"/>
</dbReference>
<sequence length="272" mass="31035">MKKPNFHFLFSSALTLVLMLSVQHELHGQKPLEGKVLMAIFAHPDDEGTVAPILAKYSREGAQIHLVTVTDGRYGSNEFNNHMEGDTLVAIRREELKCSAAILGAKLRHLDYHDQLRAAEGYDGHIPQARGIIKDLNAIIEEVKPDVLITWGPDGWSNHMDHRLVGASVTQVYLSKNWEKPMSLYFCGVPSDLIENPEERMLHGLERKYLTTKVAFTDEDLDKAYLSHKCHKSQINPKTTKEDLKKNWYKNSMFIYLRKFEGPKETSDTVFD</sequence>
<dbReference type="OrthoDB" id="9790023at2"/>
<dbReference type="EMBL" id="VNWK01000031">
    <property type="protein sequence ID" value="TXJ92804.1"/>
    <property type="molecule type" value="Genomic_DNA"/>
</dbReference>
<organism evidence="1 3">
    <name type="scientific">Flagellimonas pelagia</name>
    <dbReference type="NCBI Taxonomy" id="2306998"/>
    <lineage>
        <taxon>Bacteria</taxon>
        <taxon>Pseudomonadati</taxon>
        <taxon>Bacteroidota</taxon>
        <taxon>Flavobacteriia</taxon>
        <taxon>Flavobacteriales</taxon>
        <taxon>Flavobacteriaceae</taxon>
        <taxon>Flagellimonas</taxon>
    </lineage>
</organism>
<dbReference type="PANTHER" id="PTHR12993">
    <property type="entry name" value="N-ACETYLGLUCOSAMINYL-PHOSPHATIDYLINOSITOL DE-N-ACETYLASE-RELATED"/>
    <property type="match status" value="1"/>
</dbReference>
<proteinExistence type="predicted"/>
<dbReference type="Proteomes" id="UP000321621">
    <property type="component" value="Unassembled WGS sequence"/>
</dbReference>
<dbReference type="InterPro" id="IPR003737">
    <property type="entry name" value="GlcNAc_PI_deacetylase-related"/>
</dbReference>
<evidence type="ECO:0000313" key="2">
    <source>
        <dbReference type="EMBL" id="TXJ92804.1"/>
    </source>
</evidence>
<keyword evidence="4" id="KW-1185">Reference proteome</keyword>
<dbReference type="InterPro" id="IPR024078">
    <property type="entry name" value="LmbE-like_dom_sf"/>
</dbReference>
<dbReference type="Proteomes" id="UP000266691">
    <property type="component" value="Unassembled WGS sequence"/>
</dbReference>
<evidence type="ECO:0000313" key="3">
    <source>
        <dbReference type="Proteomes" id="UP000266691"/>
    </source>
</evidence>
<evidence type="ECO:0000313" key="1">
    <source>
        <dbReference type="EMBL" id="RIV43463.1"/>
    </source>
</evidence>
<dbReference type="Gene3D" id="3.40.50.10320">
    <property type="entry name" value="LmbE-like"/>
    <property type="match status" value="1"/>
</dbReference>
<dbReference type="GO" id="GO:0016811">
    <property type="term" value="F:hydrolase activity, acting on carbon-nitrogen (but not peptide) bonds, in linear amides"/>
    <property type="evidence" value="ECO:0007669"/>
    <property type="project" value="TreeGrafter"/>
</dbReference>
<gene>
    <name evidence="1" type="ORF">D2V05_13685</name>
    <name evidence="2" type="ORF">FQ017_13555</name>
</gene>
<dbReference type="AlphaFoldDB" id="A0A3A1NF61"/>
<comment type="caution">
    <text evidence="1">The sequence shown here is derived from an EMBL/GenBank/DDBJ whole genome shotgun (WGS) entry which is preliminary data.</text>
</comment>
<name>A0A3A1NF61_9FLAO</name>
<dbReference type="PANTHER" id="PTHR12993:SF11">
    <property type="entry name" value="N-ACETYLGLUCOSAMINYL-PHOSPHATIDYLINOSITOL DE-N-ACETYLASE"/>
    <property type="match status" value="1"/>
</dbReference>
<accession>A0A3A1NF61</accession>
<reference evidence="1 3" key="1">
    <citation type="submission" date="2018-08" db="EMBL/GenBank/DDBJ databases">
        <title>Proposal of Muricauda 72 sp.nov. and Muricauda NH166 sp.nov., isolated from seawater.</title>
        <authorList>
            <person name="Cheng H."/>
            <person name="Wu Y.-H."/>
            <person name="Guo L.-L."/>
            <person name="Xu X.-W."/>
        </authorList>
    </citation>
    <scope>NUCLEOTIDE SEQUENCE [LARGE SCALE GENOMIC DNA]</scope>
    <source>
        <strain evidence="1 3">72</strain>
    </source>
</reference>
<reference evidence="2 4" key="2">
    <citation type="submission" date="2019-07" db="EMBL/GenBank/DDBJ databases">
        <title>Draft genome of two Muricauda strains isolated from deep sea.</title>
        <authorList>
            <person name="Sun C."/>
        </authorList>
    </citation>
    <scope>NUCLEOTIDE SEQUENCE [LARGE SCALE GENOMIC DNA]</scope>
    <source>
        <strain evidence="2 4">72</strain>
    </source>
</reference>
<dbReference type="EMBL" id="QXFI01000031">
    <property type="protein sequence ID" value="RIV43463.1"/>
    <property type="molecule type" value="Genomic_DNA"/>
</dbReference>